<name>A0A915I960_ROMCU</name>
<dbReference type="Proteomes" id="UP000887565">
    <property type="component" value="Unplaced"/>
</dbReference>
<accession>A0A915I960</accession>
<keyword evidence="1" id="KW-1185">Reference proteome</keyword>
<reference evidence="2" key="1">
    <citation type="submission" date="2022-11" db="UniProtKB">
        <authorList>
            <consortium name="WormBaseParasite"/>
        </authorList>
    </citation>
    <scope>IDENTIFICATION</scope>
</reference>
<protein>
    <submittedName>
        <fullName evidence="2">Uncharacterized protein</fullName>
    </submittedName>
</protein>
<evidence type="ECO:0000313" key="1">
    <source>
        <dbReference type="Proteomes" id="UP000887565"/>
    </source>
</evidence>
<organism evidence="1 2">
    <name type="scientific">Romanomermis culicivorax</name>
    <name type="common">Nematode worm</name>
    <dbReference type="NCBI Taxonomy" id="13658"/>
    <lineage>
        <taxon>Eukaryota</taxon>
        <taxon>Metazoa</taxon>
        <taxon>Ecdysozoa</taxon>
        <taxon>Nematoda</taxon>
        <taxon>Enoplea</taxon>
        <taxon>Dorylaimia</taxon>
        <taxon>Mermithida</taxon>
        <taxon>Mermithoidea</taxon>
        <taxon>Mermithidae</taxon>
        <taxon>Romanomermis</taxon>
    </lineage>
</organism>
<dbReference type="AlphaFoldDB" id="A0A915I960"/>
<dbReference type="WBParaSite" id="nRc.2.0.1.t10709-RA">
    <property type="protein sequence ID" value="nRc.2.0.1.t10709-RA"/>
    <property type="gene ID" value="nRc.2.0.1.g10709"/>
</dbReference>
<proteinExistence type="predicted"/>
<sequence>MSSYILCVYKGCFRWTVRCCYIMRYAFSRYGDDHAWGTAAAREGPIKELDITRYNVKNPIPVCLKGSLDVPPPGLDANEATTQHQLDLQPSIIVIRFAVLYARAPFVPAVAKP</sequence>
<evidence type="ECO:0000313" key="2">
    <source>
        <dbReference type="WBParaSite" id="nRc.2.0.1.t10709-RA"/>
    </source>
</evidence>